<proteinExistence type="predicted"/>
<dbReference type="Proteomes" id="UP001195196">
    <property type="component" value="Unassembled WGS sequence"/>
</dbReference>
<organism evidence="2 3">
    <name type="scientific">Gordonia rubripertincta</name>
    <name type="common">Rhodococcus corallinus</name>
    <dbReference type="NCBI Taxonomy" id="36822"/>
    <lineage>
        <taxon>Bacteria</taxon>
        <taxon>Bacillati</taxon>
        <taxon>Actinomycetota</taxon>
        <taxon>Actinomycetes</taxon>
        <taxon>Mycobacteriales</taxon>
        <taxon>Gordoniaceae</taxon>
        <taxon>Gordonia</taxon>
    </lineage>
</organism>
<name>A0AAW4GCH5_GORRU</name>
<evidence type="ECO:0000313" key="2">
    <source>
        <dbReference type="EMBL" id="MBM7280650.1"/>
    </source>
</evidence>
<evidence type="ECO:0000313" key="3">
    <source>
        <dbReference type="Proteomes" id="UP001195196"/>
    </source>
</evidence>
<reference evidence="2" key="1">
    <citation type="submission" date="2021-02" db="EMBL/GenBank/DDBJ databases">
        <title>Taxonomy, biology and ecology of Rhodococcus bacteria occurring in California pistachio and other woody hosts as revealed by genome sequence analyses.</title>
        <authorList>
            <person name="Riely B."/>
            <person name="Gai Y."/>
        </authorList>
    </citation>
    <scope>NUCLEOTIDE SEQUENCE</scope>
    <source>
        <strain evidence="2">BP-295</strain>
    </source>
</reference>
<sequence>MPKVIALTLDTQINGDTVRATGTVDLPDGAKLSVVLNRTIFDPQELNGPGYYGVDFAEIEVRNGRYAYDLVDERKHNATEFVAAYNQGEPPQNHQRVGENVEVTVSFSPQSEGQSKAAIEAAGGPDGANLATSPQRNQIGGWTDHPYWTLTVEREFAKPIP</sequence>
<feature type="region of interest" description="Disordered" evidence="1">
    <location>
        <begin position="108"/>
        <end position="142"/>
    </location>
</feature>
<gene>
    <name evidence="2" type="ORF">JTZ10_23205</name>
</gene>
<feature type="compositionally biased region" description="Polar residues" evidence="1">
    <location>
        <begin position="130"/>
        <end position="140"/>
    </location>
</feature>
<dbReference type="AlphaFoldDB" id="A0AAW4GCH5"/>
<accession>A0AAW4GCH5</accession>
<evidence type="ECO:0000256" key="1">
    <source>
        <dbReference type="SAM" id="MobiDB-lite"/>
    </source>
</evidence>
<comment type="caution">
    <text evidence="2">The sequence shown here is derived from an EMBL/GenBank/DDBJ whole genome shotgun (WGS) entry which is preliminary data.</text>
</comment>
<protein>
    <submittedName>
        <fullName evidence="2">Uncharacterized protein</fullName>
    </submittedName>
</protein>
<dbReference type="EMBL" id="JAFFGU010000032">
    <property type="protein sequence ID" value="MBM7280650.1"/>
    <property type="molecule type" value="Genomic_DNA"/>
</dbReference>
<dbReference type="RefSeq" id="WP_204719058.1">
    <property type="nucleotide sequence ID" value="NZ_JAFFGU010000032.1"/>
</dbReference>